<dbReference type="PANTHER" id="PTHR30590">
    <property type="entry name" value="INNER MEMBRANE PROTEIN"/>
    <property type="match status" value="1"/>
</dbReference>
<feature type="domain" description="DUF418" evidence="2">
    <location>
        <begin position="232"/>
        <end position="384"/>
    </location>
</feature>
<dbReference type="InterPro" id="IPR052529">
    <property type="entry name" value="Bact_Transport_Assoc"/>
</dbReference>
<feature type="transmembrane region" description="Helical" evidence="1">
    <location>
        <begin position="48"/>
        <end position="70"/>
    </location>
</feature>
<feature type="transmembrane region" description="Helical" evidence="1">
    <location>
        <begin position="342"/>
        <end position="364"/>
    </location>
</feature>
<feature type="transmembrane region" description="Helical" evidence="1">
    <location>
        <begin position="316"/>
        <end position="336"/>
    </location>
</feature>
<gene>
    <name evidence="3" type="ORF">BU072_12155</name>
</gene>
<dbReference type="Proteomes" id="UP000241209">
    <property type="component" value="Unassembled WGS sequence"/>
</dbReference>
<dbReference type="EMBL" id="PZFK01000033">
    <property type="protein sequence ID" value="PTI28184.1"/>
    <property type="molecule type" value="Genomic_DNA"/>
</dbReference>
<feature type="transmembrane region" description="Helical" evidence="1">
    <location>
        <begin position="279"/>
        <end position="296"/>
    </location>
</feature>
<dbReference type="PANTHER" id="PTHR30590:SF2">
    <property type="entry name" value="INNER MEMBRANE PROTEIN"/>
    <property type="match status" value="1"/>
</dbReference>
<feature type="transmembrane region" description="Helical" evidence="1">
    <location>
        <begin position="249"/>
        <end position="267"/>
    </location>
</feature>
<protein>
    <submittedName>
        <fullName evidence="3">DUF418 domain-containing protein</fullName>
    </submittedName>
</protein>
<evidence type="ECO:0000256" key="1">
    <source>
        <dbReference type="SAM" id="Phobius"/>
    </source>
</evidence>
<keyword evidence="1" id="KW-0812">Transmembrane</keyword>
<dbReference type="Pfam" id="PF04235">
    <property type="entry name" value="DUF418"/>
    <property type="match status" value="1"/>
</dbReference>
<sequence length="391" mass="45838">MKRIEVVDALRGFSLFGIFMANLLIFQFGLTGHLYIEHYHLDAINKGIYHFIKILFEGSFMPIFAILFGFSLDKLYQSMKTKQVKHPRVKLLRRALFLMLIGSLHAYFIWEGDILFGYAISMLVVIPFISLKSRFFKWVTIIGFVFILAISIISLFDSSEPFLNEGDKATYVHEIKSMFSEGSYWDIRNVDEQIEDPMLLEMKNELGDAMGWFFIFIIFMEVPYFTLGICLSRYKWFEKSIKETRFSKLFIYLILVSLVGKSSYLWISNENISESLATTFGIVLAIGFICLFKYLYETYQDNIIFRGFENLGKMSLSMYMMQSVIGTLILYSYGLGLFGKNILVLTFLSFVLIYILQMVLASWYQKYLRYGPLEYLLRMFTYWKIKIAKGR</sequence>
<organism evidence="3 4">
    <name type="scientific">Mammaliicoccus vitulinus</name>
    <dbReference type="NCBI Taxonomy" id="71237"/>
    <lineage>
        <taxon>Bacteria</taxon>
        <taxon>Bacillati</taxon>
        <taxon>Bacillota</taxon>
        <taxon>Bacilli</taxon>
        <taxon>Bacillales</taxon>
        <taxon>Staphylococcaceae</taxon>
        <taxon>Mammaliicoccus</taxon>
    </lineage>
</organism>
<feature type="transmembrane region" description="Helical" evidence="1">
    <location>
        <begin position="91"/>
        <end position="108"/>
    </location>
</feature>
<feature type="transmembrane region" description="Helical" evidence="1">
    <location>
        <begin position="209"/>
        <end position="229"/>
    </location>
</feature>
<comment type="caution">
    <text evidence="3">The sequence shown here is derived from an EMBL/GenBank/DDBJ whole genome shotgun (WGS) entry which is preliminary data.</text>
</comment>
<evidence type="ECO:0000259" key="2">
    <source>
        <dbReference type="Pfam" id="PF04235"/>
    </source>
</evidence>
<dbReference type="STRING" id="1167632.GCA_000286335_01375"/>
<keyword evidence="1" id="KW-0472">Membrane</keyword>
<dbReference type="InterPro" id="IPR007349">
    <property type="entry name" value="DUF418"/>
</dbReference>
<reference evidence="3 4" key="1">
    <citation type="journal article" date="2016" name="Front. Microbiol.">
        <title>Comprehensive Phylogenetic Analysis of Bovine Non-aureus Staphylococci Species Based on Whole-Genome Sequencing.</title>
        <authorList>
            <person name="Naushad S."/>
            <person name="Barkema H.W."/>
            <person name="Luby C."/>
            <person name="Condas L.A."/>
            <person name="Nobrega D.B."/>
            <person name="Carson D.A."/>
            <person name="De Buck J."/>
        </authorList>
    </citation>
    <scope>NUCLEOTIDE SEQUENCE [LARGE SCALE GENOMIC DNA]</scope>
    <source>
        <strain evidence="3 4">SNUC 2204</strain>
    </source>
</reference>
<dbReference type="RefSeq" id="WP_107557321.1">
    <property type="nucleotide sequence ID" value="NZ_PZFK01000033.1"/>
</dbReference>
<feature type="transmembrane region" description="Helical" evidence="1">
    <location>
        <begin position="114"/>
        <end position="131"/>
    </location>
</feature>
<evidence type="ECO:0000313" key="4">
    <source>
        <dbReference type="Proteomes" id="UP000241209"/>
    </source>
</evidence>
<keyword evidence="1" id="KW-1133">Transmembrane helix</keyword>
<name>A0A2T4PQP1_9STAP</name>
<feature type="transmembrane region" description="Helical" evidence="1">
    <location>
        <begin position="138"/>
        <end position="156"/>
    </location>
</feature>
<proteinExistence type="predicted"/>
<feature type="transmembrane region" description="Helical" evidence="1">
    <location>
        <begin position="12"/>
        <end position="36"/>
    </location>
</feature>
<evidence type="ECO:0000313" key="3">
    <source>
        <dbReference type="EMBL" id="PTI28184.1"/>
    </source>
</evidence>
<dbReference type="AlphaFoldDB" id="A0A2T4PQP1"/>
<accession>A0A2T4PQP1</accession>